<gene>
    <name evidence="3" type="ORF">COD19_12455</name>
</gene>
<feature type="domain" description="F5/8 type C" evidence="2">
    <location>
        <begin position="115"/>
        <end position="281"/>
    </location>
</feature>
<feature type="region of interest" description="Disordered" evidence="1">
    <location>
        <begin position="1232"/>
        <end position="1253"/>
    </location>
</feature>
<feature type="compositionally biased region" description="Basic and acidic residues" evidence="1">
    <location>
        <begin position="102"/>
        <end position="114"/>
    </location>
</feature>
<dbReference type="SUPFAM" id="SSF49899">
    <property type="entry name" value="Concanavalin A-like lectins/glucanases"/>
    <property type="match status" value="1"/>
</dbReference>
<comment type="caution">
    <text evidence="3">The sequence shown here is derived from an EMBL/GenBank/DDBJ whole genome shotgun (WGS) entry which is preliminary data.</text>
</comment>
<sequence>MIGEKIKMYMKKMLSLFVSTVIVVSVILPIGSNSSSTKVSAAGSSFVNIAKDKVEIGNDAITRVIDVSDSKLKTKIVSNKRIGKDLVPEGGSEDFAIHLVSEKQTSEEPPKEKNVQIPDANKPKIQLDRTNWTATVYDSVGKAKDGATMLDGDNNTYVDFSDGNKTWPYEVVIDLKEDKTIGSFGYQKRPGFQGQAYGINGTIGKYEIKVSSDGENWVDAGTGEFSSKDFNLHKVDNLYNVGDMVYGNLTGAKTARYVKIVQLSGALTNDISFTGAELYLFEDTVRQDNNNPGDTNKGMIKSSELTIKQVNEEKYKTGKRIQFVFEEYEKYNSVWTIKYNVFVEDNAPYLRSNLEIASSNKDITFDYIDVDQFALPKNVEGLFHHPPLKDISSMWIGKYELVLGQPIYANGMFFGSEFPASDTDVVNNTMQVRYYSGKNFKKLAEDKQLNTDGSFTTWNSVMGAAAGTDKDVVQTDFFAYINDIATKTEFRKQYNSWYDNMMDITDESIANSFYGTEKELSKNGVEPLDSYVVDDGWNAYETVNSTGQETKAPYDNQTGFWEFNNKFPNELYPASDMAKKFGSTFGLWLGPQGGYNYFGGFAEFLEKNGTGHVTNDYWKSVDVGSKTYVNNLTKIFLDYQNRFDIEYWKLDGFAVRPSADKDNQHMVGGDHNMYYTSDLWETWIDTFKSMRQEREEKGRGLFLNLTCYVNPSPWLLQWANTIWIQDSGDNGFLSTYGGTQAEQMMSYRDNVYFNIFKKNDLQFPLKNVYNHDPIYGVSAGINFTDDDFRNYLMINATRGTAFWELYFSPSMMNDAKWRITADVLGWAESHSKTLEKAKLFGKRPDQGGVYGYSAWNSGEGIVSFRNASNKEQSYTLTLDNTVGVPTDLDNAKMVQTLPRVDETKVEKMSYGDTLTVTLAPHESRIYQVTSKDQTPAKVISVKNTKENTVRVKFDQRIQNPTITVNGKHADATILEDYRSIEVSNAKQIGKENKVDINVENIWGTPTVTKKDFHGYENGYAAKLLEKTDVENGESLETFHFEKANIDLYSINHKEYKFKKQIPLVGTDDFSISFKFRSSGNNQVILNQEGAYSIAVDENGYLNFTVGDDVVNSKTNVTTVAEKANGTFGTTEYKPTTTNETVKGKVNDGTLHDVKAVREANGMIKLYLDGELLSSKYVKDRFSLPKGKITLGSKKTNLQIADVEIRNEAVAYDEAKKSYEDLNLTPGRKELDRTGFKASADSEEQKAGGNEGAATNVLDGKTSTWWHTQYNGASPIAPHWLTIEMPEVKPVDAYEYVSRDGNGNVKKYELQVSDTNDDGSWKTVKSGEMQDGGSTLIKFDQPVEAKFYRLYITETYGSPANTFASAAEIKLYKYNEGAADFSKLAAAYQEMTLFDDKPYSKKSLDSSGFNALKDRVVNVYKNPNSAQPEIDAASSDFTQNFAAILSRLKQKGQ</sequence>
<dbReference type="Gene3D" id="3.20.20.70">
    <property type="entry name" value="Aldolase class I"/>
    <property type="match status" value="1"/>
</dbReference>
<dbReference type="InterPro" id="IPR013785">
    <property type="entry name" value="Aldolase_TIM"/>
</dbReference>
<dbReference type="Pfam" id="PF00754">
    <property type="entry name" value="F5_F8_type_C"/>
    <property type="match status" value="2"/>
</dbReference>
<organism evidence="3 4">
    <name type="scientific">Bacillus cereus</name>
    <dbReference type="NCBI Taxonomy" id="1396"/>
    <lineage>
        <taxon>Bacteria</taxon>
        <taxon>Bacillati</taxon>
        <taxon>Bacillota</taxon>
        <taxon>Bacilli</taxon>
        <taxon>Bacillales</taxon>
        <taxon>Bacillaceae</taxon>
        <taxon>Bacillus</taxon>
        <taxon>Bacillus cereus group</taxon>
    </lineage>
</organism>
<dbReference type="PROSITE" id="PS50022">
    <property type="entry name" value="FA58C_3"/>
    <property type="match status" value="2"/>
</dbReference>
<dbReference type="InterPro" id="IPR000421">
    <property type="entry name" value="FA58C"/>
</dbReference>
<feature type="region of interest" description="Disordered" evidence="1">
    <location>
        <begin position="102"/>
        <end position="121"/>
    </location>
</feature>
<evidence type="ECO:0000313" key="3">
    <source>
        <dbReference type="EMBL" id="PGU01879.1"/>
    </source>
</evidence>
<dbReference type="EMBL" id="NUMG01000013">
    <property type="protein sequence ID" value="PGU01879.1"/>
    <property type="molecule type" value="Genomic_DNA"/>
</dbReference>
<evidence type="ECO:0000259" key="2">
    <source>
        <dbReference type="PROSITE" id="PS50022"/>
    </source>
</evidence>
<evidence type="ECO:0000313" key="4">
    <source>
        <dbReference type="Proteomes" id="UP000225766"/>
    </source>
</evidence>
<dbReference type="SUPFAM" id="SSF49785">
    <property type="entry name" value="Galactose-binding domain-like"/>
    <property type="match status" value="2"/>
</dbReference>
<dbReference type="Proteomes" id="UP000225766">
    <property type="component" value="Unassembled WGS sequence"/>
</dbReference>
<evidence type="ECO:0000256" key="1">
    <source>
        <dbReference type="SAM" id="MobiDB-lite"/>
    </source>
</evidence>
<dbReference type="InterPro" id="IPR017853">
    <property type="entry name" value="GH"/>
</dbReference>
<proteinExistence type="predicted"/>
<dbReference type="InterPro" id="IPR013320">
    <property type="entry name" value="ConA-like_dom_sf"/>
</dbReference>
<reference evidence="3 4" key="1">
    <citation type="submission" date="2017-09" db="EMBL/GenBank/DDBJ databases">
        <title>Large-scale bioinformatics analysis of Bacillus genomes uncovers conserved roles of natural products in bacterial physiology.</title>
        <authorList>
            <consortium name="Agbiome Team Llc"/>
            <person name="Bleich R.M."/>
            <person name="Grubbs K.J."/>
            <person name="Santa Maria K.C."/>
            <person name="Allen S.E."/>
            <person name="Farag S."/>
            <person name="Shank E.A."/>
            <person name="Bowers A."/>
        </authorList>
    </citation>
    <scope>NUCLEOTIDE SEQUENCE [LARGE SCALE GENOMIC DNA]</scope>
    <source>
        <strain evidence="3 4">AFS040105</strain>
    </source>
</reference>
<dbReference type="SUPFAM" id="SSF51445">
    <property type="entry name" value="(Trans)glycosidases"/>
    <property type="match status" value="1"/>
</dbReference>
<feature type="domain" description="F5/8 type C" evidence="2">
    <location>
        <begin position="1216"/>
        <end position="1373"/>
    </location>
</feature>
<protein>
    <submittedName>
        <fullName evidence="3">Sialidase</fullName>
    </submittedName>
</protein>
<dbReference type="Gene3D" id="2.60.120.200">
    <property type="match status" value="1"/>
</dbReference>
<name>A0A2A8ISL4_BACCE</name>
<accession>A0A2A8ISL4</accession>
<dbReference type="Gene3D" id="2.60.120.260">
    <property type="entry name" value="Galactose-binding domain-like"/>
    <property type="match status" value="2"/>
</dbReference>
<dbReference type="InterPro" id="IPR008979">
    <property type="entry name" value="Galactose-bd-like_sf"/>
</dbReference>